<dbReference type="RefSeq" id="XP_005102241.1">
    <property type="nucleotide sequence ID" value="XM_005102184.3"/>
</dbReference>
<evidence type="ECO:0000313" key="3">
    <source>
        <dbReference type="RefSeq" id="XP_005102241.1"/>
    </source>
</evidence>
<keyword evidence="2" id="KW-1185">Reference proteome</keyword>
<feature type="compositionally biased region" description="Basic and acidic residues" evidence="1">
    <location>
        <begin position="23"/>
        <end position="38"/>
    </location>
</feature>
<feature type="region of interest" description="Disordered" evidence="1">
    <location>
        <begin position="1"/>
        <end position="50"/>
    </location>
</feature>
<accession>A0ABM0JV51</accession>
<name>A0ABM0JV51_APLCA</name>
<dbReference type="Proteomes" id="UP000694888">
    <property type="component" value="Unplaced"/>
</dbReference>
<gene>
    <name evidence="3" type="primary">LOC101860028</name>
</gene>
<dbReference type="GeneID" id="101860028"/>
<protein>
    <submittedName>
        <fullName evidence="3">Uncharacterized protein LOC101860028</fullName>
    </submittedName>
</protein>
<sequence length="101" mass="11688">MSENGTGRPLISVLKSRPEDEDPQKPRQRKEEKVRFNDEVSYAPSVGGSAENTRSFFSIRENSSEPFQSKLRRDSFGNVNEQMQLENKRRWCCRCGCLCLK</sequence>
<reference evidence="3" key="1">
    <citation type="submission" date="2025-08" db="UniProtKB">
        <authorList>
            <consortium name="RefSeq"/>
        </authorList>
    </citation>
    <scope>IDENTIFICATION</scope>
</reference>
<proteinExistence type="predicted"/>
<organism evidence="2 3">
    <name type="scientific">Aplysia californica</name>
    <name type="common">California sea hare</name>
    <dbReference type="NCBI Taxonomy" id="6500"/>
    <lineage>
        <taxon>Eukaryota</taxon>
        <taxon>Metazoa</taxon>
        <taxon>Spiralia</taxon>
        <taxon>Lophotrochozoa</taxon>
        <taxon>Mollusca</taxon>
        <taxon>Gastropoda</taxon>
        <taxon>Heterobranchia</taxon>
        <taxon>Euthyneura</taxon>
        <taxon>Tectipleura</taxon>
        <taxon>Aplysiida</taxon>
        <taxon>Aplysioidea</taxon>
        <taxon>Aplysiidae</taxon>
        <taxon>Aplysia</taxon>
    </lineage>
</organism>
<evidence type="ECO:0000313" key="2">
    <source>
        <dbReference type="Proteomes" id="UP000694888"/>
    </source>
</evidence>
<evidence type="ECO:0000256" key="1">
    <source>
        <dbReference type="SAM" id="MobiDB-lite"/>
    </source>
</evidence>